<evidence type="ECO:0000313" key="2">
    <source>
        <dbReference type="EMBL" id="GFY61138.1"/>
    </source>
</evidence>
<feature type="compositionally biased region" description="Polar residues" evidence="1">
    <location>
        <begin position="313"/>
        <end position="334"/>
    </location>
</feature>
<accession>A0A8X6XY12</accession>
<comment type="caution">
    <text evidence="2">The sequence shown here is derived from an EMBL/GenBank/DDBJ whole genome shotgun (WGS) entry which is preliminary data.</text>
</comment>
<name>A0A8X6XY12_9ARAC</name>
<keyword evidence="3" id="KW-1185">Reference proteome</keyword>
<evidence type="ECO:0000313" key="3">
    <source>
        <dbReference type="Proteomes" id="UP000886998"/>
    </source>
</evidence>
<organism evidence="2 3">
    <name type="scientific">Trichonephila inaurata madagascariensis</name>
    <dbReference type="NCBI Taxonomy" id="2747483"/>
    <lineage>
        <taxon>Eukaryota</taxon>
        <taxon>Metazoa</taxon>
        <taxon>Ecdysozoa</taxon>
        <taxon>Arthropoda</taxon>
        <taxon>Chelicerata</taxon>
        <taxon>Arachnida</taxon>
        <taxon>Araneae</taxon>
        <taxon>Araneomorphae</taxon>
        <taxon>Entelegynae</taxon>
        <taxon>Araneoidea</taxon>
        <taxon>Nephilidae</taxon>
        <taxon>Trichonephila</taxon>
        <taxon>Trichonephila inaurata</taxon>
    </lineage>
</organism>
<feature type="region of interest" description="Disordered" evidence="1">
    <location>
        <begin position="1"/>
        <end position="37"/>
    </location>
</feature>
<proteinExistence type="predicted"/>
<dbReference type="Proteomes" id="UP000886998">
    <property type="component" value="Unassembled WGS sequence"/>
</dbReference>
<protein>
    <submittedName>
        <fullName evidence="2">Uncharacterized protein</fullName>
    </submittedName>
</protein>
<sequence>MDKYTPKNSPTSDTDGNCINTQVQDEPMDFSKKKKSITTRPDPFLHYRMFPVYPTLNNPEPKVMNNTSDLQPRNAHIKDSSTSQGFESSFSTTDRLMSRFRSESFRNGNKSPTVTRMERRRNRNSPVGKVFGNHYSFASEMEPTIRRLEGQNTVGEISETPLSANGPVFSEHNRIIWNNILIENRKKVLHRNPPGNLKNGRAIISVFFRPLTPKDSPYGHFFCQDQKDKKRVTNPNKNCWEYKKAALGEAPCFFSSPGKTLPNWIHNLLTLLGKHPAIMLLHPTFAPFSPPHLFQDLSPEDPKYSLGMGMQLQKPSGANPTGLSIQQTQPPRTF</sequence>
<dbReference type="EMBL" id="BMAV01013437">
    <property type="protein sequence ID" value="GFY61138.1"/>
    <property type="molecule type" value="Genomic_DNA"/>
</dbReference>
<gene>
    <name evidence="2" type="ORF">TNIN_343461</name>
</gene>
<dbReference type="AlphaFoldDB" id="A0A8X6XY12"/>
<reference evidence="2" key="1">
    <citation type="submission" date="2020-08" db="EMBL/GenBank/DDBJ databases">
        <title>Multicomponent nature underlies the extraordinary mechanical properties of spider dragline silk.</title>
        <authorList>
            <person name="Kono N."/>
            <person name="Nakamura H."/>
            <person name="Mori M."/>
            <person name="Yoshida Y."/>
            <person name="Ohtoshi R."/>
            <person name="Malay A.D."/>
            <person name="Moran D.A.P."/>
            <person name="Tomita M."/>
            <person name="Numata K."/>
            <person name="Arakawa K."/>
        </authorList>
    </citation>
    <scope>NUCLEOTIDE SEQUENCE</scope>
</reference>
<feature type="compositionally biased region" description="Polar residues" evidence="1">
    <location>
        <begin position="1"/>
        <end position="24"/>
    </location>
</feature>
<evidence type="ECO:0000256" key="1">
    <source>
        <dbReference type="SAM" id="MobiDB-lite"/>
    </source>
</evidence>
<feature type="region of interest" description="Disordered" evidence="1">
    <location>
        <begin position="309"/>
        <end position="334"/>
    </location>
</feature>